<comment type="caution">
    <text evidence="2">The sequence shown here is derived from an EMBL/GenBank/DDBJ whole genome shotgun (WGS) entry which is preliminary data.</text>
</comment>
<dbReference type="EMBL" id="NJHN03000062">
    <property type="protein sequence ID" value="KAH9418761.1"/>
    <property type="molecule type" value="Genomic_DNA"/>
</dbReference>
<organism evidence="2 3">
    <name type="scientific">Dermatophagoides pteronyssinus</name>
    <name type="common">European house dust mite</name>
    <dbReference type="NCBI Taxonomy" id="6956"/>
    <lineage>
        <taxon>Eukaryota</taxon>
        <taxon>Metazoa</taxon>
        <taxon>Ecdysozoa</taxon>
        <taxon>Arthropoda</taxon>
        <taxon>Chelicerata</taxon>
        <taxon>Arachnida</taxon>
        <taxon>Acari</taxon>
        <taxon>Acariformes</taxon>
        <taxon>Sarcoptiformes</taxon>
        <taxon>Astigmata</taxon>
        <taxon>Psoroptidia</taxon>
        <taxon>Analgoidea</taxon>
        <taxon>Pyroglyphidae</taxon>
        <taxon>Dermatophagoidinae</taxon>
        <taxon>Dermatophagoides</taxon>
    </lineage>
</organism>
<proteinExistence type="predicted"/>
<evidence type="ECO:0000313" key="2">
    <source>
        <dbReference type="EMBL" id="KAH9418761.1"/>
    </source>
</evidence>
<name>A0ABQ8J850_DERPT</name>
<keyword evidence="3" id="KW-1185">Reference proteome</keyword>
<reference evidence="2 3" key="2">
    <citation type="journal article" date="2022" name="Mol. Biol. Evol.">
        <title>Comparative Genomics Reveals Insights into the Divergent Evolution of Astigmatic Mites and Household Pest Adaptations.</title>
        <authorList>
            <person name="Xiong Q."/>
            <person name="Wan A.T."/>
            <person name="Liu X."/>
            <person name="Fung C.S."/>
            <person name="Xiao X."/>
            <person name="Malainual N."/>
            <person name="Hou J."/>
            <person name="Wang L."/>
            <person name="Wang M."/>
            <person name="Yang K.Y."/>
            <person name="Cui Y."/>
            <person name="Leung E.L."/>
            <person name="Nong W."/>
            <person name="Shin S.K."/>
            <person name="Au S.W."/>
            <person name="Jeong K.Y."/>
            <person name="Chew F.T."/>
            <person name="Hui J.H."/>
            <person name="Leung T.F."/>
            <person name="Tungtrongchitr A."/>
            <person name="Zhong N."/>
            <person name="Liu Z."/>
            <person name="Tsui S.K."/>
        </authorList>
    </citation>
    <scope>NUCLEOTIDE SEQUENCE [LARGE SCALE GENOMIC DNA]</scope>
    <source>
        <strain evidence="2">Derp</strain>
    </source>
</reference>
<accession>A0ABQ8J850</accession>
<evidence type="ECO:0000313" key="3">
    <source>
        <dbReference type="Proteomes" id="UP000887458"/>
    </source>
</evidence>
<evidence type="ECO:0000256" key="1">
    <source>
        <dbReference type="SAM" id="MobiDB-lite"/>
    </source>
</evidence>
<reference evidence="2 3" key="1">
    <citation type="journal article" date="2018" name="J. Allergy Clin. Immunol.">
        <title>High-quality assembly of Dermatophagoides pteronyssinus genome and transcriptome reveals a wide range of novel allergens.</title>
        <authorList>
            <person name="Liu X.Y."/>
            <person name="Yang K.Y."/>
            <person name="Wang M.Q."/>
            <person name="Kwok J.S."/>
            <person name="Zeng X."/>
            <person name="Yang Z."/>
            <person name="Xiao X.J."/>
            <person name="Lau C.P."/>
            <person name="Li Y."/>
            <person name="Huang Z.M."/>
            <person name="Ba J.G."/>
            <person name="Yim A.K."/>
            <person name="Ouyang C.Y."/>
            <person name="Ngai S.M."/>
            <person name="Chan T.F."/>
            <person name="Leung E.L."/>
            <person name="Liu L."/>
            <person name="Liu Z.G."/>
            <person name="Tsui S.K."/>
        </authorList>
    </citation>
    <scope>NUCLEOTIDE SEQUENCE [LARGE SCALE GENOMIC DNA]</scope>
    <source>
        <strain evidence="2">Derp</strain>
    </source>
</reference>
<gene>
    <name evidence="2" type="ORF">DERP_004087</name>
</gene>
<protein>
    <submittedName>
        <fullName evidence="2">Uncharacterized protein</fullName>
    </submittedName>
</protein>
<dbReference type="Proteomes" id="UP000887458">
    <property type="component" value="Unassembled WGS sequence"/>
</dbReference>
<feature type="region of interest" description="Disordered" evidence="1">
    <location>
        <begin position="1"/>
        <end position="42"/>
    </location>
</feature>
<sequence length="63" mass="7171">MFGEDTKKLTKPSDLIQDVQTKNEDVEKNRGHHHHQIQDFQCQSSNSNHLIINSISGGNYHGL</sequence>